<dbReference type="Pfam" id="PF03334">
    <property type="entry name" value="PhaG_MnhG_YufB"/>
    <property type="match status" value="1"/>
</dbReference>
<dbReference type="NCBIfam" id="TIGR01300">
    <property type="entry name" value="CPA3_mnhG_phaG"/>
    <property type="match status" value="1"/>
</dbReference>
<keyword evidence="1" id="KW-0472">Membrane</keyword>
<evidence type="ECO:0000256" key="1">
    <source>
        <dbReference type="SAM" id="Phobius"/>
    </source>
</evidence>
<proteinExistence type="predicted"/>
<dbReference type="PANTHER" id="PTHR34703">
    <property type="entry name" value="ANTIPORTER SUBUNIT MNHG2-RELATED"/>
    <property type="match status" value="1"/>
</dbReference>
<dbReference type="InterPro" id="IPR005133">
    <property type="entry name" value="PhaG_MnhG_YufB"/>
</dbReference>
<name>A0A1L3GQP0_9BACT</name>
<keyword evidence="1" id="KW-1133">Transmembrane helix</keyword>
<keyword evidence="1" id="KW-0812">Transmembrane</keyword>
<organism evidence="2 3">
    <name type="scientific">Syntrophotalea acetylenivorans</name>
    <dbReference type="NCBI Taxonomy" id="1842532"/>
    <lineage>
        <taxon>Bacteria</taxon>
        <taxon>Pseudomonadati</taxon>
        <taxon>Thermodesulfobacteriota</taxon>
        <taxon>Desulfuromonadia</taxon>
        <taxon>Desulfuromonadales</taxon>
        <taxon>Syntrophotaleaceae</taxon>
        <taxon>Syntrophotalea</taxon>
    </lineage>
</organism>
<dbReference type="GO" id="GO:0015385">
    <property type="term" value="F:sodium:proton antiporter activity"/>
    <property type="evidence" value="ECO:0007669"/>
    <property type="project" value="TreeGrafter"/>
</dbReference>
<keyword evidence="3" id="KW-1185">Reference proteome</keyword>
<dbReference type="RefSeq" id="WP_072284217.1">
    <property type="nucleotide sequence ID" value="NZ_CP015519.1"/>
</dbReference>
<dbReference type="AlphaFoldDB" id="A0A1L3GQP0"/>
<dbReference type="KEGG" id="pef:A7E78_10475"/>
<dbReference type="PANTHER" id="PTHR34703:SF1">
    <property type="entry name" value="ANTIPORTER SUBUNIT MNHG2-RELATED"/>
    <property type="match status" value="1"/>
</dbReference>
<protein>
    <submittedName>
        <fullName evidence="2">Sodium:proton antiporter</fullName>
    </submittedName>
</protein>
<sequence>MHWIAGFLIVAGLFFFAVGVLGILRFPDFYTRLHAAGKCDSLAAVLIIAGVALYNLTDYSFANLLVSLKIMAIAVFVFVASPTATHAITKAALVIGVEPWSRKDRDQ</sequence>
<dbReference type="EMBL" id="CP015519">
    <property type="protein sequence ID" value="APG28234.1"/>
    <property type="molecule type" value="Genomic_DNA"/>
</dbReference>
<evidence type="ECO:0000313" key="2">
    <source>
        <dbReference type="EMBL" id="APG28234.1"/>
    </source>
</evidence>
<dbReference type="OrthoDB" id="5346950at2"/>
<accession>A0A1L3GQP0</accession>
<feature type="transmembrane region" description="Helical" evidence="1">
    <location>
        <begin position="6"/>
        <end position="24"/>
    </location>
</feature>
<reference evidence="2 3" key="1">
    <citation type="journal article" date="2017" name="Genome Announc.">
        <title>Complete Genome Sequences of Two Acetylene-Fermenting Pelobacter acetylenicus Strains.</title>
        <authorList>
            <person name="Sutton J.M."/>
            <person name="Baesman S.M."/>
            <person name="Fierst J.L."/>
            <person name="Poret-Peterson A.T."/>
            <person name="Oremland R.S."/>
            <person name="Dunlap D.S."/>
            <person name="Akob D.M."/>
        </authorList>
    </citation>
    <scope>NUCLEOTIDE SEQUENCE [LARGE SCALE GENOMIC DNA]</scope>
    <source>
        <strain evidence="2 3">SFB93</strain>
    </source>
</reference>
<gene>
    <name evidence="2" type="ORF">A7E78_10475</name>
</gene>
<dbReference type="Proteomes" id="UP000182517">
    <property type="component" value="Chromosome"/>
</dbReference>
<dbReference type="STRING" id="1842532.A7E78_10475"/>
<evidence type="ECO:0000313" key="3">
    <source>
        <dbReference type="Proteomes" id="UP000182517"/>
    </source>
</evidence>